<dbReference type="GO" id="GO:0005737">
    <property type="term" value="C:cytoplasm"/>
    <property type="evidence" value="ECO:0007669"/>
    <property type="project" value="TreeGrafter"/>
</dbReference>
<dbReference type="PANTHER" id="PTHR43544">
    <property type="entry name" value="SHORT-CHAIN DEHYDROGENASE/REDUCTASE"/>
    <property type="match status" value="1"/>
</dbReference>
<sequence length="242" mass="26268">MHHFKNVMIFGVSGGLGNALLERILKIDSVERVYAGARSVFSHASPKVTPFLFDYDDEGKIKQVIEVAAMQRPLDLILVATGILKEGNSVVPERNLKELEWEKLLNYFHINSVGPMLVAKHAIPKLNNKKTSIFAAMSSRISCVSDNQMAGWYGYRASKAALNMMIKCAAIEAAQNNQKAAVIGLHPGGVDTAFSKPYQENAVQGGLFTPTYAAGKLMDVLGGVCANDSGRVLAWDGKEIEA</sequence>
<protein>
    <submittedName>
        <fullName evidence="1">Short-chain dehydrogenase/reductase SDR</fullName>
    </submittedName>
</protein>
<dbReference type="PANTHER" id="PTHR43544:SF12">
    <property type="entry name" value="NAD(P)-BINDING ROSSMANN-FOLD SUPERFAMILY PROTEIN"/>
    <property type="match status" value="1"/>
</dbReference>
<accession>A0A1C3REQ4</accession>
<proteinExistence type="predicted"/>
<keyword evidence="2" id="KW-1185">Reference proteome</keyword>
<gene>
    <name evidence="1" type="ORF">MTBPR1_120051</name>
</gene>
<dbReference type="InterPro" id="IPR036291">
    <property type="entry name" value="NAD(P)-bd_dom_sf"/>
</dbReference>
<organism evidence="1 2">
    <name type="scientific">Candidatus Terasakiella magnetica</name>
    <dbReference type="NCBI Taxonomy" id="1867952"/>
    <lineage>
        <taxon>Bacteria</taxon>
        <taxon>Pseudomonadati</taxon>
        <taxon>Pseudomonadota</taxon>
        <taxon>Alphaproteobacteria</taxon>
        <taxon>Rhodospirillales</taxon>
        <taxon>Terasakiellaceae</taxon>
        <taxon>Terasakiella</taxon>
    </lineage>
</organism>
<dbReference type="InterPro" id="IPR051468">
    <property type="entry name" value="Fungal_SecMetab_SDRs"/>
</dbReference>
<dbReference type="Gene3D" id="3.40.50.720">
    <property type="entry name" value="NAD(P)-binding Rossmann-like Domain"/>
    <property type="match status" value="1"/>
</dbReference>
<evidence type="ECO:0000313" key="1">
    <source>
        <dbReference type="EMBL" id="SCA55745.1"/>
    </source>
</evidence>
<dbReference type="GO" id="GO:0016491">
    <property type="term" value="F:oxidoreductase activity"/>
    <property type="evidence" value="ECO:0007669"/>
    <property type="project" value="TreeGrafter"/>
</dbReference>
<dbReference type="STRING" id="1867952.MTBPR1_120051"/>
<dbReference type="SUPFAM" id="SSF51735">
    <property type="entry name" value="NAD(P)-binding Rossmann-fold domains"/>
    <property type="match status" value="1"/>
</dbReference>
<dbReference type="AlphaFoldDB" id="A0A1C3REQ4"/>
<dbReference type="RefSeq" id="WP_069186450.1">
    <property type="nucleotide sequence ID" value="NZ_FLYE01000004.1"/>
</dbReference>
<dbReference type="EMBL" id="FLYE01000004">
    <property type="protein sequence ID" value="SCA55745.1"/>
    <property type="molecule type" value="Genomic_DNA"/>
</dbReference>
<reference evidence="1 2" key="1">
    <citation type="submission" date="2016-07" db="EMBL/GenBank/DDBJ databases">
        <authorList>
            <person name="Lefevre C.T."/>
        </authorList>
    </citation>
    <scope>NUCLEOTIDE SEQUENCE [LARGE SCALE GENOMIC DNA]</scope>
    <source>
        <strain evidence="1">PR1</strain>
    </source>
</reference>
<dbReference type="Pfam" id="PF00106">
    <property type="entry name" value="adh_short"/>
    <property type="match status" value="1"/>
</dbReference>
<evidence type="ECO:0000313" key="2">
    <source>
        <dbReference type="Proteomes" id="UP000231658"/>
    </source>
</evidence>
<dbReference type="Proteomes" id="UP000231658">
    <property type="component" value="Unassembled WGS sequence"/>
</dbReference>
<name>A0A1C3REQ4_9PROT</name>
<dbReference type="PRINTS" id="PR00081">
    <property type="entry name" value="GDHRDH"/>
</dbReference>
<dbReference type="InterPro" id="IPR002347">
    <property type="entry name" value="SDR_fam"/>
</dbReference>